<organism evidence="3 4">
    <name type="scientific">Galemys pyrenaicus</name>
    <name type="common">Iberian desman</name>
    <name type="synonym">Pyrenean desman</name>
    <dbReference type="NCBI Taxonomy" id="202257"/>
    <lineage>
        <taxon>Eukaryota</taxon>
        <taxon>Metazoa</taxon>
        <taxon>Chordata</taxon>
        <taxon>Craniata</taxon>
        <taxon>Vertebrata</taxon>
        <taxon>Euteleostomi</taxon>
        <taxon>Mammalia</taxon>
        <taxon>Eutheria</taxon>
        <taxon>Laurasiatheria</taxon>
        <taxon>Eulipotyphla</taxon>
        <taxon>Talpidae</taxon>
        <taxon>Galemys</taxon>
    </lineage>
</organism>
<feature type="chain" id="PRO_5035220822" evidence="2">
    <location>
        <begin position="23"/>
        <end position="295"/>
    </location>
</feature>
<name>A0A8J6DUD0_GALPY</name>
<evidence type="ECO:0000256" key="2">
    <source>
        <dbReference type="SAM" id="SignalP"/>
    </source>
</evidence>
<dbReference type="Proteomes" id="UP000700334">
    <property type="component" value="Unassembled WGS sequence"/>
</dbReference>
<sequence length="295" mass="29712">MGLGRLPLALAMALALARRAQPQEQLPREAQNLNWNKVPEARCPGWCQAQGWTTALRTLPRGRPASAGGPRPQNSGSRGPCGPALPGPAGLGRRERLVLGQGRAAGGGLGWPWARGRTGTLGSGAQRSGGGGTPGAPVGRAAGPEPPGTALHGQARRGHRLRSGARGAAEVGTPGRPGPSRPQFSGFWYILAIATDARGPLPGARRKLGASEVRVHRPGRLEVVLVLNRCVVAGPSAQLGGASGGAACGRARVGSLCELGAAPSQLEVPGLGASPELGGELPGGALVGPHCGRLP</sequence>
<evidence type="ECO:0000313" key="4">
    <source>
        <dbReference type="Proteomes" id="UP000700334"/>
    </source>
</evidence>
<feature type="region of interest" description="Disordered" evidence="1">
    <location>
        <begin position="103"/>
        <end position="179"/>
    </location>
</feature>
<accession>A0A8J6DUD0</accession>
<keyword evidence="2" id="KW-0732">Signal</keyword>
<proteinExistence type="predicted"/>
<feature type="signal peptide" evidence="2">
    <location>
        <begin position="1"/>
        <end position="22"/>
    </location>
</feature>
<gene>
    <name evidence="3" type="ORF">J0S82_018127</name>
</gene>
<protein>
    <submittedName>
        <fullName evidence="3">Uncharacterized protein</fullName>
    </submittedName>
</protein>
<dbReference type="OrthoDB" id="9834950at2759"/>
<feature type="compositionally biased region" description="Basic residues" evidence="1">
    <location>
        <begin position="154"/>
        <end position="163"/>
    </location>
</feature>
<reference evidence="3" key="1">
    <citation type="journal article" date="2021" name="Evol. Appl.">
        <title>The genome of the Pyrenean desman and the effects of bottlenecks and inbreeding on the genomic landscape of an endangered species.</title>
        <authorList>
            <person name="Escoda L."/>
            <person name="Castresana J."/>
        </authorList>
    </citation>
    <scope>NUCLEOTIDE SEQUENCE</scope>
    <source>
        <strain evidence="3">IBE-C5619</strain>
    </source>
</reference>
<feature type="region of interest" description="Disordered" evidence="1">
    <location>
        <begin position="59"/>
        <end position="90"/>
    </location>
</feature>
<feature type="compositionally biased region" description="Gly residues" evidence="1">
    <location>
        <begin position="119"/>
        <end position="134"/>
    </location>
</feature>
<dbReference type="AlphaFoldDB" id="A0A8J6DUD0"/>
<keyword evidence="4" id="KW-1185">Reference proteome</keyword>
<evidence type="ECO:0000313" key="3">
    <source>
        <dbReference type="EMBL" id="KAG8518648.1"/>
    </source>
</evidence>
<dbReference type="EMBL" id="JAGFMF010011628">
    <property type="protein sequence ID" value="KAG8518648.1"/>
    <property type="molecule type" value="Genomic_DNA"/>
</dbReference>
<comment type="caution">
    <text evidence="3">The sequence shown here is derived from an EMBL/GenBank/DDBJ whole genome shotgun (WGS) entry which is preliminary data.</text>
</comment>
<evidence type="ECO:0000256" key="1">
    <source>
        <dbReference type="SAM" id="MobiDB-lite"/>
    </source>
</evidence>